<dbReference type="EMBL" id="JWJD01000001">
    <property type="protein sequence ID" value="KIH77583.1"/>
    <property type="molecule type" value="Genomic_DNA"/>
</dbReference>
<evidence type="ECO:0000256" key="1">
    <source>
        <dbReference type="ARBA" id="ARBA00022500"/>
    </source>
</evidence>
<protein>
    <recommendedName>
        <fullName evidence="5">Response regulatory domain-containing protein</fullName>
    </recommendedName>
</protein>
<dbReference type="Gene3D" id="3.40.50.2300">
    <property type="match status" value="1"/>
</dbReference>
<dbReference type="SUPFAM" id="SSF103039">
    <property type="entry name" value="CheC-like"/>
    <property type="match status" value="2"/>
</dbReference>
<sequence>MQRAVVDSVLKSAMAKIAEEVASLMGEEFKLSEPRFQAVTKPEFFATPRDKCAYSRVSGSGDFSGEAAIILPLKDAVLLGGTLIMLPADEVAEKIKNPTLDGEEGDAFGEVANIIVGAVTAVFEDLYPKKLHFKKTESEVLIPTKVDLDADAPFPPGHYHLSTSTMTLEGKALGALELLFPFALLGLPVAEEKTAAAPSPAEQPEAAAAQRKAQTEETATKAAARKAPDSSNEERQAAARVAQSAEPESAPAEPAAAEAPEPSAPPASGVARNIVDNILGNAFKEIAKDLSDLTGQPVKCAGPVFQPLTKAEYLALPRDKGALARMEINGDHQGEAFLIVRQRDAILFGGTLIMLPNEELAAKVKASKFEGEEADAYGEVANIITGSLTKILEEQYPRKLHLKRTELEPLIPTKVDPEGATPFAPGEYYLATCQLALEKKPLGELDLLFPAAALDIKFDEPKAQPAASATRQDQSSASRQAENAASERGVTHANAISSSDLAALQAAAAEPDAEEADQQRGTVLVVAETAEAGAPFGQLLQTRGQEHQIMRFQDNLKQVINGHKVYGVFLVMNQVSEQGFATAIKIKSALPKNVPLVMAGPEWTRTSVLKAVRYGVRDILVTPADSKEIAEKLGRHMVAATAP</sequence>
<feature type="compositionally biased region" description="Basic and acidic residues" evidence="2">
    <location>
        <begin position="226"/>
        <end position="237"/>
    </location>
</feature>
<name>A0A0C2EG30_9BACT</name>
<dbReference type="GO" id="GO:0006935">
    <property type="term" value="P:chemotaxis"/>
    <property type="evidence" value="ECO:0007669"/>
    <property type="project" value="UniProtKB-KW"/>
</dbReference>
<feature type="compositionally biased region" description="Polar residues" evidence="2">
    <location>
        <begin position="467"/>
        <end position="483"/>
    </location>
</feature>
<evidence type="ECO:0000313" key="4">
    <source>
        <dbReference type="Proteomes" id="UP000035068"/>
    </source>
</evidence>
<gene>
    <name evidence="3" type="ORF">GFER_02540</name>
</gene>
<reference evidence="3 4" key="1">
    <citation type="submission" date="2014-12" db="EMBL/GenBank/DDBJ databases">
        <title>Genomes of Geoalkalibacter ferrihydriticus and Geoalkalibacter subterraneus, two haloalkaliphilic metal-reducing members of the Geobacteraceae.</title>
        <authorList>
            <person name="Badalamenti J.P."/>
            <person name="Torres C.I."/>
            <person name="Krajmalnik-Brown R."/>
            <person name="Bond D.R."/>
        </authorList>
    </citation>
    <scope>NUCLEOTIDE SEQUENCE [LARGE SCALE GENOMIC DNA]</scope>
    <source>
        <strain evidence="3 4">DSM 17813</strain>
    </source>
</reference>
<feature type="compositionally biased region" description="Low complexity" evidence="2">
    <location>
        <begin position="195"/>
        <end position="212"/>
    </location>
</feature>
<dbReference type="Gene3D" id="3.40.1550.10">
    <property type="entry name" value="CheC-like"/>
    <property type="match status" value="2"/>
</dbReference>
<dbReference type="RefSeq" id="WP_040095757.1">
    <property type="nucleotide sequence ID" value="NZ_JWJD01000001.1"/>
</dbReference>
<keyword evidence="1" id="KW-0145">Chemotaxis</keyword>
<evidence type="ECO:0008006" key="5">
    <source>
        <dbReference type="Google" id="ProtNLM"/>
    </source>
</evidence>
<dbReference type="AlphaFoldDB" id="A0A0C2EG30"/>
<evidence type="ECO:0000256" key="2">
    <source>
        <dbReference type="SAM" id="MobiDB-lite"/>
    </source>
</evidence>
<keyword evidence="4" id="KW-1185">Reference proteome</keyword>
<evidence type="ECO:0000313" key="3">
    <source>
        <dbReference type="EMBL" id="KIH77583.1"/>
    </source>
</evidence>
<accession>A0A0C2EG30</accession>
<comment type="caution">
    <text evidence="3">The sequence shown here is derived from an EMBL/GenBank/DDBJ whole genome shotgun (WGS) entry which is preliminary data.</text>
</comment>
<feature type="region of interest" description="Disordered" evidence="2">
    <location>
        <begin position="195"/>
        <end position="269"/>
    </location>
</feature>
<proteinExistence type="predicted"/>
<feature type="compositionally biased region" description="Low complexity" evidence="2">
    <location>
        <begin position="244"/>
        <end position="261"/>
    </location>
</feature>
<organism evidence="3 4">
    <name type="scientific">Geoalkalibacter ferrihydriticus DSM 17813</name>
    <dbReference type="NCBI Taxonomy" id="1121915"/>
    <lineage>
        <taxon>Bacteria</taxon>
        <taxon>Pseudomonadati</taxon>
        <taxon>Thermodesulfobacteriota</taxon>
        <taxon>Desulfuromonadia</taxon>
        <taxon>Desulfuromonadales</taxon>
        <taxon>Geoalkalibacteraceae</taxon>
        <taxon>Geoalkalibacter</taxon>
    </lineage>
</organism>
<dbReference type="Proteomes" id="UP000035068">
    <property type="component" value="Unassembled WGS sequence"/>
</dbReference>
<dbReference type="InterPro" id="IPR028976">
    <property type="entry name" value="CheC-like_sf"/>
</dbReference>
<feature type="region of interest" description="Disordered" evidence="2">
    <location>
        <begin position="463"/>
        <end position="491"/>
    </location>
</feature>